<dbReference type="AlphaFoldDB" id="A0A814HDW2"/>
<organism evidence="1 3">
    <name type="scientific">Didymodactylos carnosus</name>
    <dbReference type="NCBI Taxonomy" id="1234261"/>
    <lineage>
        <taxon>Eukaryota</taxon>
        <taxon>Metazoa</taxon>
        <taxon>Spiralia</taxon>
        <taxon>Gnathifera</taxon>
        <taxon>Rotifera</taxon>
        <taxon>Eurotatoria</taxon>
        <taxon>Bdelloidea</taxon>
        <taxon>Philodinida</taxon>
        <taxon>Philodinidae</taxon>
        <taxon>Didymodactylos</taxon>
    </lineage>
</organism>
<dbReference type="EMBL" id="CAJNOQ010003352">
    <property type="protein sequence ID" value="CAF1008164.1"/>
    <property type="molecule type" value="Genomic_DNA"/>
</dbReference>
<gene>
    <name evidence="1" type="ORF">GPM918_LOCUS14120</name>
    <name evidence="2" type="ORF">SRO942_LOCUS14120</name>
</gene>
<dbReference type="InterPro" id="IPR011044">
    <property type="entry name" value="Quino_amine_DH_bsu"/>
</dbReference>
<proteinExistence type="predicted"/>
<dbReference type="InterPro" id="IPR011042">
    <property type="entry name" value="6-blade_b-propeller_TolB-like"/>
</dbReference>
<protein>
    <submittedName>
        <fullName evidence="1">Uncharacterized protein</fullName>
    </submittedName>
</protein>
<keyword evidence="3" id="KW-1185">Reference proteome</keyword>
<dbReference type="SUPFAM" id="SSF50969">
    <property type="entry name" value="YVTN repeat-like/Quinoprotein amine dehydrogenase"/>
    <property type="match status" value="1"/>
</dbReference>
<sequence length="497" mass="57222">MVTIVFDIAIPLCRKAIELAIIIRDSQRADSEMVQTTDQLTKHLAVAGSLLERLKKMVDRVNELYQVELIAQIHLLTNFIRIAITSLESAKKDRNILIRLFKANDTKRKLEETNKHLYEITNNILQSIPKIEKVLIPKQEFQDFRRTFSKAPIKDLIRYCMINIKDSCRSNIEVDEVQQHSMDQLNEKSCYLSILSESIYYSHQLKTWAGSTPKCLLASRLERFRASFRQRPPSDMNNTNNSNFQPLMTFIDNGTEENLSFIEFFVSADDICGMCITKNYIYIATKFEITILSYSQQILGQFGSSGTENNTFLEICYLYTINDMLFVIDQTQCSVQQFKIDNNNNGKLEFIKRYQVIADISEKPTLESCVYFSGCIFVSDSANECLHIFREHANKQVLYLCGSALTPFCPTKLCCTDRYLYVSNEHSGHIGVLVFDIHLTPVDWFTNSHLESRILSIDICKKKNELFLLTTKDEQSATTGKSSWPQLWSMNASVRTV</sequence>
<reference evidence="1" key="1">
    <citation type="submission" date="2021-02" db="EMBL/GenBank/DDBJ databases">
        <authorList>
            <person name="Nowell W R."/>
        </authorList>
    </citation>
    <scope>NUCLEOTIDE SEQUENCE</scope>
</reference>
<accession>A0A814HDW2</accession>
<comment type="caution">
    <text evidence="1">The sequence shown here is derived from an EMBL/GenBank/DDBJ whole genome shotgun (WGS) entry which is preliminary data.</text>
</comment>
<dbReference type="Proteomes" id="UP000663829">
    <property type="component" value="Unassembled WGS sequence"/>
</dbReference>
<dbReference type="OrthoDB" id="10366962at2759"/>
<dbReference type="Gene3D" id="2.120.10.30">
    <property type="entry name" value="TolB, C-terminal domain"/>
    <property type="match status" value="1"/>
</dbReference>
<evidence type="ECO:0000313" key="3">
    <source>
        <dbReference type="Proteomes" id="UP000663829"/>
    </source>
</evidence>
<dbReference type="EMBL" id="CAJOBC010003352">
    <property type="protein sequence ID" value="CAF3779308.1"/>
    <property type="molecule type" value="Genomic_DNA"/>
</dbReference>
<name>A0A814HDW2_9BILA</name>
<evidence type="ECO:0000313" key="1">
    <source>
        <dbReference type="EMBL" id="CAF1008164.1"/>
    </source>
</evidence>
<evidence type="ECO:0000313" key="2">
    <source>
        <dbReference type="EMBL" id="CAF3779308.1"/>
    </source>
</evidence>
<dbReference type="Proteomes" id="UP000681722">
    <property type="component" value="Unassembled WGS sequence"/>
</dbReference>